<dbReference type="EMBL" id="CP037421">
    <property type="protein sequence ID" value="QDT30443.1"/>
    <property type="molecule type" value="Genomic_DNA"/>
</dbReference>
<keyword evidence="1" id="KW-1133">Transmembrane helix</keyword>
<organism evidence="2 3">
    <name type="scientific">Gimesia panareensis</name>
    <dbReference type="NCBI Taxonomy" id="2527978"/>
    <lineage>
        <taxon>Bacteria</taxon>
        <taxon>Pseudomonadati</taxon>
        <taxon>Planctomycetota</taxon>
        <taxon>Planctomycetia</taxon>
        <taxon>Planctomycetales</taxon>
        <taxon>Planctomycetaceae</taxon>
        <taxon>Gimesia</taxon>
    </lineage>
</organism>
<accession>A0A517QFN6</accession>
<evidence type="ECO:0000313" key="2">
    <source>
        <dbReference type="EMBL" id="QDT30443.1"/>
    </source>
</evidence>
<evidence type="ECO:0000256" key="1">
    <source>
        <dbReference type="SAM" id="Phobius"/>
    </source>
</evidence>
<feature type="transmembrane region" description="Helical" evidence="1">
    <location>
        <begin position="245"/>
        <end position="262"/>
    </location>
</feature>
<feature type="transmembrane region" description="Helical" evidence="1">
    <location>
        <begin position="140"/>
        <end position="160"/>
    </location>
</feature>
<feature type="transmembrane region" description="Helical" evidence="1">
    <location>
        <begin position="268"/>
        <end position="283"/>
    </location>
</feature>
<feature type="transmembrane region" description="Helical" evidence="1">
    <location>
        <begin position="115"/>
        <end position="134"/>
    </location>
</feature>
<evidence type="ECO:0008006" key="4">
    <source>
        <dbReference type="Google" id="ProtNLM"/>
    </source>
</evidence>
<feature type="transmembrane region" description="Helical" evidence="1">
    <location>
        <begin position="39"/>
        <end position="59"/>
    </location>
</feature>
<evidence type="ECO:0000313" key="3">
    <source>
        <dbReference type="Proteomes" id="UP000315647"/>
    </source>
</evidence>
<reference evidence="2 3" key="1">
    <citation type="submission" date="2019-03" db="EMBL/GenBank/DDBJ databases">
        <title>Deep-cultivation of Planctomycetes and their phenomic and genomic characterization uncovers novel biology.</title>
        <authorList>
            <person name="Wiegand S."/>
            <person name="Jogler M."/>
            <person name="Boedeker C."/>
            <person name="Pinto D."/>
            <person name="Vollmers J."/>
            <person name="Rivas-Marin E."/>
            <person name="Kohn T."/>
            <person name="Peeters S.H."/>
            <person name="Heuer A."/>
            <person name="Rast P."/>
            <person name="Oberbeckmann S."/>
            <person name="Bunk B."/>
            <person name="Jeske O."/>
            <person name="Meyerdierks A."/>
            <person name="Storesund J.E."/>
            <person name="Kallscheuer N."/>
            <person name="Luecker S."/>
            <person name="Lage O.M."/>
            <person name="Pohl T."/>
            <person name="Merkel B.J."/>
            <person name="Hornburger P."/>
            <person name="Mueller R.-W."/>
            <person name="Bruemmer F."/>
            <person name="Labrenz M."/>
            <person name="Spormann A.M."/>
            <person name="Op den Camp H."/>
            <person name="Overmann J."/>
            <person name="Amann R."/>
            <person name="Jetten M.S.M."/>
            <person name="Mascher T."/>
            <person name="Medema M.H."/>
            <person name="Devos D.P."/>
            <person name="Kaster A.-K."/>
            <person name="Ovreas L."/>
            <person name="Rohde M."/>
            <person name="Galperin M.Y."/>
            <person name="Jogler C."/>
        </authorList>
    </citation>
    <scope>NUCLEOTIDE SEQUENCE [LARGE SCALE GENOMIC DNA]</scope>
    <source>
        <strain evidence="2 3">Enr10</strain>
    </source>
</reference>
<dbReference type="AlphaFoldDB" id="A0A517QFN6"/>
<gene>
    <name evidence="2" type="ORF">Enr10x_58090</name>
</gene>
<sequence>MLSKISTSTAKRTPASGLSCQEPASLFRISYLRNHLEKAVLLLNSLSLDAPLVAVTWLWCLSKLYFCPILMHHYFILFSVTWLAYSGDRLLDTLRMPGNIRHTPRHQFTSRHFKPLLFIWSLTAISSVCVLLISLSPTELIWGLILLGLLSIYFISCFYIPQLARRILTREFLVGLFFSSATHFFILVQQSSWSLYILWSYIGFLSICTLNCLAISRWEFASDMQAQEVTFFTSRPARLYHFQKMLLTFLGLLSGVSFFLIYENQIPTFELCLLLSTLMLIILDRSSLQLSLKPVLADLALLTPWLVLSIAP</sequence>
<protein>
    <recommendedName>
        <fullName evidence="4">Prenyltransferase</fullName>
    </recommendedName>
</protein>
<keyword evidence="3" id="KW-1185">Reference proteome</keyword>
<keyword evidence="1" id="KW-0472">Membrane</keyword>
<proteinExistence type="predicted"/>
<keyword evidence="1" id="KW-0812">Transmembrane</keyword>
<feature type="transmembrane region" description="Helical" evidence="1">
    <location>
        <begin position="65"/>
        <end position="85"/>
    </location>
</feature>
<name>A0A517QFN6_9PLAN</name>
<feature type="transmembrane region" description="Helical" evidence="1">
    <location>
        <begin position="172"/>
        <end position="190"/>
    </location>
</feature>
<dbReference type="Proteomes" id="UP000315647">
    <property type="component" value="Chromosome"/>
</dbReference>
<feature type="transmembrane region" description="Helical" evidence="1">
    <location>
        <begin position="196"/>
        <end position="215"/>
    </location>
</feature>